<evidence type="ECO:0000313" key="2">
    <source>
        <dbReference type="EMBL" id="PSN63058.1"/>
    </source>
</evidence>
<name>A0A2T2NDD5_CORCC</name>
<dbReference type="Proteomes" id="UP000240883">
    <property type="component" value="Unassembled WGS sequence"/>
</dbReference>
<proteinExistence type="predicted"/>
<dbReference type="AlphaFoldDB" id="A0A2T2NDD5"/>
<feature type="region of interest" description="Disordered" evidence="1">
    <location>
        <begin position="63"/>
        <end position="85"/>
    </location>
</feature>
<dbReference type="EMBL" id="KZ678140">
    <property type="protein sequence ID" value="PSN63058.1"/>
    <property type="molecule type" value="Genomic_DNA"/>
</dbReference>
<evidence type="ECO:0000313" key="3">
    <source>
        <dbReference type="Proteomes" id="UP000240883"/>
    </source>
</evidence>
<evidence type="ECO:0000256" key="1">
    <source>
        <dbReference type="SAM" id="MobiDB-lite"/>
    </source>
</evidence>
<gene>
    <name evidence="2" type="ORF">BS50DRAFT_648468</name>
</gene>
<protein>
    <submittedName>
        <fullName evidence="2">Uncharacterized protein</fullName>
    </submittedName>
</protein>
<feature type="compositionally biased region" description="Polar residues" evidence="1">
    <location>
        <begin position="63"/>
        <end position="78"/>
    </location>
</feature>
<keyword evidence="3" id="KW-1185">Reference proteome</keyword>
<organism evidence="2 3">
    <name type="scientific">Corynespora cassiicola Philippines</name>
    <dbReference type="NCBI Taxonomy" id="1448308"/>
    <lineage>
        <taxon>Eukaryota</taxon>
        <taxon>Fungi</taxon>
        <taxon>Dikarya</taxon>
        <taxon>Ascomycota</taxon>
        <taxon>Pezizomycotina</taxon>
        <taxon>Dothideomycetes</taxon>
        <taxon>Pleosporomycetidae</taxon>
        <taxon>Pleosporales</taxon>
        <taxon>Corynesporascaceae</taxon>
        <taxon>Corynespora</taxon>
    </lineage>
</organism>
<sequence>MGWPWAGRGLAAGWVDASSRVRAPADIIWPSRTHGSRLPDEARTRPSVTAPTLLCPCPWPPQQHANSQLHHDSQSTCHSRGGAAAAPVQAQHAMVKRPRDAAAEAVGCPLTDWEDRRQNERPWPSGAVHRDANAGTSSNFDAVWRCGTRIAVLLQAIV</sequence>
<reference evidence="2 3" key="1">
    <citation type="journal article" date="2018" name="Front. Microbiol.">
        <title>Genome-Wide Analysis of Corynespora cassiicola Leaf Fall Disease Putative Effectors.</title>
        <authorList>
            <person name="Lopez D."/>
            <person name="Ribeiro S."/>
            <person name="Label P."/>
            <person name="Fumanal B."/>
            <person name="Venisse J.S."/>
            <person name="Kohler A."/>
            <person name="de Oliveira R.R."/>
            <person name="Labutti K."/>
            <person name="Lipzen A."/>
            <person name="Lail K."/>
            <person name="Bauer D."/>
            <person name="Ohm R.A."/>
            <person name="Barry K.W."/>
            <person name="Spatafora J."/>
            <person name="Grigoriev I.V."/>
            <person name="Martin F.M."/>
            <person name="Pujade-Renaud V."/>
        </authorList>
    </citation>
    <scope>NUCLEOTIDE SEQUENCE [LARGE SCALE GENOMIC DNA]</scope>
    <source>
        <strain evidence="2 3">Philippines</strain>
    </source>
</reference>
<accession>A0A2T2NDD5</accession>